<evidence type="ECO:0000313" key="6">
    <source>
        <dbReference type="Proteomes" id="UP000019118"/>
    </source>
</evidence>
<reference evidence="5" key="2">
    <citation type="submission" date="2024-08" db="UniProtKB">
        <authorList>
            <consortium name="EnsemblMetazoa"/>
        </authorList>
    </citation>
    <scope>IDENTIFICATION</scope>
</reference>
<dbReference type="InterPro" id="IPR009057">
    <property type="entry name" value="Homeodomain-like_sf"/>
</dbReference>
<keyword evidence="2" id="KW-0238">DNA-binding</keyword>
<dbReference type="Gene3D" id="1.10.10.60">
    <property type="entry name" value="Homeodomain-like"/>
    <property type="match status" value="1"/>
</dbReference>
<dbReference type="AlphaFoldDB" id="A0AAR5PZ97"/>
<evidence type="ECO:0000256" key="3">
    <source>
        <dbReference type="SAM" id="MobiDB-lite"/>
    </source>
</evidence>
<keyword evidence="2" id="KW-0539">Nucleus</keyword>
<organism evidence="5 6">
    <name type="scientific">Dendroctonus ponderosae</name>
    <name type="common">Mountain pine beetle</name>
    <dbReference type="NCBI Taxonomy" id="77166"/>
    <lineage>
        <taxon>Eukaryota</taxon>
        <taxon>Metazoa</taxon>
        <taxon>Ecdysozoa</taxon>
        <taxon>Arthropoda</taxon>
        <taxon>Hexapoda</taxon>
        <taxon>Insecta</taxon>
        <taxon>Pterygota</taxon>
        <taxon>Neoptera</taxon>
        <taxon>Endopterygota</taxon>
        <taxon>Coleoptera</taxon>
        <taxon>Polyphaga</taxon>
        <taxon>Cucujiformia</taxon>
        <taxon>Curculionidae</taxon>
        <taxon>Scolytinae</taxon>
        <taxon>Dendroctonus</taxon>
    </lineage>
</organism>
<feature type="compositionally biased region" description="Polar residues" evidence="3">
    <location>
        <begin position="39"/>
        <end position="56"/>
    </location>
</feature>
<dbReference type="Pfam" id="PF05225">
    <property type="entry name" value="HTH_psq"/>
    <property type="match status" value="1"/>
</dbReference>
<name>A0AAR5PZ97_DENPD</name>
<evidence type="ECO:0000259" key="4">
    <source>
        <dbReference type="PROSITE" id="PS50960"/>
    </source>
</evidence>
<dbReference type="SUPFAM" id="SSF46689">
    <property type="entry name" value="Homeodomain-like"/>
    <property type="match status" value="1"/>
</dbReference>
<keyword evidence="6" id="KW-1185">Reference proteome</keyword>
<evidence type="ECO:0000313" key="5">
    <source>
        <dbReference type="EnsemblMetazoa" id="XP_019766320.1"/>
    </source>
</evidence>
<comment type="subcellular location">
    <subcellularLocation>
        <location evidence="1 2">Nucleus</location>
    </subcellularLocation>
</comment>
<proteinExistence type="predicted"/>
<feature type="DNA-binding region" description="H-T-H motif" evidence="2">
    <location>
        <begin position="103"/>
        <end position="123"/>
    </location>
</feature>
<feature type="domain" description="HTH psq-type" evidence="4">
    <location>
        <begin position="75"/>
        <end position="127"/>
    </location>
</feature>
<dbReference type="InterPro" id="IPR007889">
    <property type="entry name" value="HTH_Psq"/>
</dbReference>
<evidence type="ECO:0000256" key="2">
    <source>
        <dbReference type="PROSITE-ProRule" id="PRU00320"/>
    </source>
</evidence>
<feature type="region of interest" description="Disordered" evidence="3">
    <location>
        <begin position="35"/>
        <end position="60"/>
    </location>
</feature>
<dbReference type="EnsemblMetazoa" id="XM_019910761.1">
    <property type="protein sequence ID" value="XP_019766320.1"/>
    <property type="gene ID" value="LOC109541797"/>
</dbReference>
<reference evidence="6" key="1">
    <citation type="journal article" date="2013" name="Genome Biol.">
        <title>Draft genome of the mountain pine beetle, Dendroctonus ponderosae Hopkins, a major forest pest.</title>
        <authorList>
            <person name="Keeling C.I."/>
            <person name="Yuen M.M."/>
            <person name="Liao N.Y."/>
            <person name="Docking T.R."/>
            <person name="Chan S.K."/>
            <person name="Taylor G.A."/>
            <person name="Palmquist D.L."/>
            <person name="Jackman S.D."/>
            <person name="Nguyen A."/>
            <person name="Li M."/>
            <person name="Henderson H."/>
            <person name="Janes J.K."/>
            <person name="Zhao Y."/>
            <person name="Pandoh P."/>
            <person name="Moore R."/>
            <person name="Sperling F.A."/>
            <person name="Huber D.P."/>
            <person name="Birol I."/>
            <person name="Jones S.J."/>
            <person name="Bohlmann J."/>
        </authorList>
    </citation>
    <scope>NUCLEOTIDE SEQUENCE</scope>
</reference>
<sequence>MSLPLTRRSFPGLQWNMVDQNYYSSCGNPPVPDQLVNGGASSQNQCNLAGGSTPQSPEEGGFVAQISNSPPQILQKRKRSLNPQGEENFIKALNAVRFGGIGFCKAARMYGVNNRTLWLEYKKRGYPNYRLSIKNRKQEQSHVEQQPAVSQSDQIYVKQQETAYVSTKPSNEAQTDQILCTTSTHPVALISGTFFEGKHVDLGPVLHRPKFLDPALINTAQGINFHSINFEQM</sequence>
<protein>
    <recommendedName>
        <fullName evidence="4">HTH psq-type domain-containing protein</fullName>
    </recommendedName>
</protein>
<dbReference type="GO" id="GO:0003677">
    <property type="term" value="F:DNA binding"/>
    <property type="evidence" value="ECO:0007669"/>
    <property type="project" value="UniProtKB-UniRule"/>
</dbReference>
<dbReference type="GO" id="GO:0005634">
    <property type="term" value="C:nucleus"/>
    <property type="evidence" value="ECO:0007669"/>
    <property type="project" value="UniProtKB-SubCell"/>
</dbReference>
<dbReference type="Proteomes" id="UP000019118">
    <property type="component" value="Unassembled WGS sequence"/>
</dbReference>
<dbReference type="PROSITE" id="PS50960">
    <property type="entry name" value="HTH_PSQ"/>
    <property type="match status" value="1"/>
</dbReference>
<evidence type="ECO:0000256" key="1">
    <source>
        <dbReference type="ARBA" id="ARBA00004123"/>
    </source>
</evidence>
<accession>A0AAR5PZ97</accession>